<dbReference type="EMBL" id="CZQA01000001">
    <property type="protein sequence ID" value="CUS32963.1"/>
    <property type="molecule type" value="Genomic_DNA"/>
</dbReference>
<reference evidence="1 2" key="1">
    <citation type="submission" date="2015-10" db="EMBL/GenBank/DDBJ databases">
        <authorList>
            <person name="Gilbert D.G."/>
        </authorList>
    </citation>
    <scope>NUCLEOTIDE SEQUENCE [LARGE SCALE GENOMIC DNA]</scope>
    <source>
        <strain evidence="1">COMA1</strain>
    </source>
</reference>
<dbReference type="AlphaFoldDB" id="A0A0S4L5J9"/>
<evidence type="ECO:0000313" key="1">
    <source>
        <dbReference type="EMBL" id="CUS32963.1"/>
    </source>
</evidence>
<organism evidence="1 2">
    <name type="scientific">Candidatus Nitrospira nitrosa</name>
    <dbReference type="NCBI Taxonomy" id="1742972"/>
    <lineage>
        <taxon>Bacteria</taxon>
        <taxon>Pseudomonadati</taxon>
        <taxon>Nitrospirota</taxon>
        <taxon>Nitrospiria</taxon>
        <taxon>Nitrospirales</taxon>
        <taxon>Nitrospiraceae</taxon>
        <taxon>Nitrospira</taxon>
    </lineage>
</organism>
<dbReference type="STRING" id="1742972.COMA1_10903"/>
<dbReference type="Proteomes" id="UP000199032">
    <property type="component" value="Unassembled WGS sequence"/>
</dbReference>
<evidence type="ECO:0000313" key="2">
    <source>
        <dbReference type="Proteomes" id="UP000199032"/>
    </source>
</evidence>
<accession>A0A0S4L5J9</accession>
<keyword evidence="2" id="KW-1185">Reference proteome</keyword>
<proteinExistence type="predicted"/>
<sequence length="44" mass="4837">MFVCAYGCQQHHVSTVNVEKEFTLCGLVVLSGLIDACKPFISFT</sequence>
<name>A0A0S4L5J9_9BACT</name>
<gene>
    <name evidence="1" type="ORF">COMA1_10903</name>
</gene>
<protein>
    <submittedName>
        <fullName evidence="1">Uncharacterized protein</fullName>
    </submittedName>
</protein>